<keyword evidence="1" id="KW-0175">Coiled coil</keyword>
<protein>
    <submittedName>
        <fullName evidence="2">Uncharacterized protein</fullName>
    </submittedName>
</protein>
<organism evidence="2 3">
    <name type="scientific">Candidatus Ornithobacterium hominis</name>
    <dbReference type="NCBI Taxonomy" id="2497989"/>
    <lineage>
        <taxon>Bacteria</taxon>
        <taxon>Pseudomonadati</taxon>
        <taxon>Bacteroidota</taxon>
        <taxon>Flavobacteriia</taxon>
        <taxon>Flavobacteriales</taxon>
        <taxon>Weeksellaceae</taxon>
        <taxon>Ornithobacterium</taxon>
    </lineage>
</organism>
<evidence type="ECO:0000256" key="1">
    <source>
        <dbReference type="SAM" id="Coils"/>
    </source>
</evidence>
<name>A0A383TYR1_9FLAO</name>
<evidence type="ECO:0000313" key="3">
    <source>
        <dbReference type="Proteomes" id="UP000262142"/>
    </source>
</evidence>
<dbReference type="Proteomes" id="UP000262142">
    <property type="component" value="Unassembled WGS sequence"/>
</dbReference>
<accession>A0A383TYR1</accession>
<dbReference type="OrthoDB" id="1453498at2"/>
<dbReference type="AlphaFoldDB" id="A0A383TYR1"/>
<dbReference type="RefSeq" id="WP_119057891.1">
    <property type="nucleotide sequence ID" value="NZ_UNSC01000003.1"/>
</dbReference>
<dbReference type="EMBL" id="UNSC01000003">
    <property type="protein sequence ID" value="SZD72487.1"/>
    <property type="molecule type" value="Genomic_DNA"/>
</dbReference>
<evidence type="ECO:0000313" key="2">
    <source>
        <dbReference type="EMBL" id="SZD72487.1"/>
    </source>
</evidence>
<keyword evidence="3" id="KW-1185">Reference proteome</keyword>
<reference evidence="2 3" key="1">
    <citation type="submission" date="2018-09" db="EMBL/GenBank/DDBJ databases">
        <authorList>
            <consortium name="Pathogen Informatics"/>
        </authorList>
    </citation>
    <scope>NUCLEOTIDE SEQUENCE [LARGE SCALE GENOMIC DNA]</scope>
    <source>
        <strain evidence="2 3">OH-22767</strain>
    </source>
</reference>
<proteinExistence type="predicted"/>
<sequence>MASNSIRNIKDLQNKKSELKNNIENGINNPLSNVTSVLFNVLNKQRKKEKFNLHNAERMQRNELMSEGVKAVLTLVASAAVSRFKLGTLSKMALTSTVAIATPYVVDFIQNKITRKS</sequence>
<gene>
    <name evidence="2" type="ORF">SAMEA104719789_00936</name>
</gene>
<feature type="coiled-coil region" evidence="1">
    <location>
        <begin position="2"/>
        <end position="29"/>
    </location>
</feature>